<dbReference type="PANTHER" id="PTHR33336:SF3">
    <property type="entry name" value="ABM DOMAIN-CONTAINING PROTEIN"/>
    <property type="match status" value="1"/>
</dbReference>
<dbReference type="SUPFAM" id="SSF54909">
    <property type="entry name" value="Dimeric alpha+beta barrel"/>
    <property type="match status" value="1"/>
</dbReference>
<dbReference type="InterPro" id="IPR007138">
    <property type="entry name" value="ABM_dom"/>
</dbReference>
<dbReference type="InterPro" id="IPR011008">
    <property type="entry name" value="Dimeric_a/b-barrel"/>
</dbReference>
<protein>
    <submittedName>
        <fullName evidence="2">Quinol monooxygenase</fullName>
        <ecNumber evidence="2">1.-.-.-</ecNumber>
    </submittedName>
</protein>
<keyword evidence="3" id="KW-1185">Reference proteome</keyword>
<organism evidence="2 3">
    <name type="scientific">Granulicella cerasi</name>
    <dbReference type="NCBI Taxonomy" id="741063"/>
    <lineage>
        <taxon>Bacteria</taxon>
        <taxon>Pseudomonadati</taxon>
        <taxon>Acidobacteriota</taxon>
        <taxon>Terriglobia</taxon>
        <taxon>Terriglobales</taxon>
        <taxon>Acidobacteriaceae</taxon>
        <taxon>Granulicella</taxon>
    </lineage>
</organism>
<dbReference type="PROSITE" id="PS51725">
    <property type="entry name" value="ABM"/>
    <property type="match status" value="1"/>
</dbReference>
<dbReference type="Proteomes" id="UP001596391">
    <property type="component" value="Unassembled WGS sequence"/>
</dbReference>
<dbReference type="EC" id="1.-.-.-" evidence="2"/>
<keyword evidence="2" id="KW-0503">Monooxygenase</keyword>
<evidence type="ECO:0000259" key="1">
    <source>
        <dbReference type="PROSITE" id="PS51725"/>
    </source>
</evidence>
<comment type="caution">
    <text evidence="2">The sequence shown here is derived from an EMBL/GenBank/DDBJ whole genome shotgun (WGS) entry which is preliminary data.</text>
</comment>
<dbReference type="GO" id="GO:0004497">
    <property type="term" value="F:monooxygenase activity"/>
    <property type="evidence" value="ECO:0007669"/>
    <property type="project" value="UniProtKB-KW"/>
</dbReference>
<sequence>MSETRQEERHILCELNAKPAHASEVKALLLQLVDPSRKQEGNLAYNVFQDRDEASRFYIVDAWASEATYQAHHSSSHVAHIVEQMKPFLIGKYTENVAVRLSE</sequence>
<evidence type="ECO:0000313" key="3">
    <source>
        <dbReference type="Proteomes" id="UP001596391"/>
    </source>
</evidence>
<dbReference type="EMBL" id="JBHSWI010000001">
    <property type="protein sequence ID" value="MFC6647109.1"/>
    <property type="molecule type" value="Genomic_DNA"/>
</dbReference>
<feature type="domain" description="ABM" evidence="1">
    <location>
        <begin position="9"/>
        <end position="97"/>
    </location>
</feature>
<dbReference type="PANTHER" id="PTHR33336">
    <property type="entry name" value="QUINOL MONOOXYGENASE YGIN-RELATED"/>
    <property type="match status" value="1"/>
</dbReference>
<gene>
    <name evidence="2" type="ORF">ACFQBQ_16310</name>
</gene>
<accession>A0ABW1ZDF8</accession>
<dbReference type="InterPro" id="IPR050744">
    <property type="entry name" value="AI-2_Isomerase_LsrG"/>
</dbReference>
<keyword evidence="2" id="KW-0560">Oxidoreductase</keyword>
<proteinExistence type="predicted"/>
<dbReference type="Pfam" id="PF03992">
    <property type="entry name" value="ABM"/>
    <property type="match status" value="1"/>
</dbReference>
<dbReference type="Gene3D" id="3.30.70.100">
    <property type="match status" value="1"/>
</dbReference>
<reference evidence="3" key="1">
    <citation type="journal article" date="2019" name="Int. J. Syst. Evol. Microbiol.">
        <title>The Global Catalogue of Microorganisms (GCM) 10K type strain sequencing project: providing services to taxonomists for standard genome sequencing and annotation.</title>
        <authorList>
            <consortium name="The Broad Institute Genomics Platform"/>
            <consortium name="The Broad Institute Genome Sequencing Center for Infectious Disease"/>
            <person name="Wu L."/>
            <person name="Ma J."/>
        </authorList>
    </citation>
    <scope>NUCLEOTIDE SEQUENCE [LARGE SCALE GENOMIC DNA]</scope>
    <source>
        <strain evidence="3">CGMCC 1.16026</strain>
    </source>
</reference>
<dbReference type="RefSeq" id="WP_263370966.1">
    <property type="nucleotide sequence ID" value="NZ_JAGSYD010000002.1"/>
</dbReference>
<evidence type="ECO:0000313" key="2">
    <source>
        <dbReference type="EMBL" id="MFC6647109.1"/>
    </source>
</evidence>
<name>A0ABW1ZDF8_9BACT</name>